<dbReference type="SUPFAM" id="SSF56954">
    <property type="entry name" value="Outer membrane efflux proteins (OEP)"/>
    <property type="match status" value="1"/>
</dbReference>
<evidence type="ECO:0000313" key="9">
    <source>
        <dbReference type="EMBL" id="MFC3581893.1"/>
    </source>
</evidence>
<dbReference type="Proteomes" id="UP001595713">
    <property type="component" value="Unassembled WGS sequence"/>
</dbReference>
<keyword evidence="4" id="KW-1134">Transmembrane beta strand</keyword>
<keyword evidence="3" id="KW-0813">Transport</keyword>
<comment type="caution">
    <text evidence="9">The sequence shown here is derived from an EMBL/GenBank/DDBJ whole genome shotgun (WGS) entry which is preliminary data.</text>
</comment>
<protein>
    <submittedName>
        <fullName evidence="9">TolC family protein</fullName>
    </submittedName>
</protein>
<name>A0ABV7SZD6_9SPHN</name>
<accession>A0ABV7SZD6</accession>
<dbReference type="InterPro" id="IPR051906">
    <property type="entry name" value="TolC-like"/>
</dbReference>
<keyword evidence="6" id="KW-0472">Membrane</keyword>
<keyword evidence="8" id="KW-0732">Signal</keyword>
<organism evidence="9 10">
    <name type="scientific">Sphingomonas hylomeconis</name>
    <dbReference type="NCBI Taxonomy" id="1395958"/>
    <lineage>
        <taxon>Bacteria</taxon>
        <taxon>Pseudomonadati</taxon>
        <taxon>Pseudomonadota</taxon>
        <taxon>Alphaproteobacteria</taxon>
        <taxon>Sphingomonadales</taxon>
        <taxon>Sphingomonadaceae</taxon>
        <taxon>Sphingomonas</taxon>
    </lineage>
</organism>
<keyword evidence="10" id="KW-1185">Reference proteome</keyword>
<dbReference type="Pfam" id="PF02321">
    <property type="entry name" value="OEP"/>
    <property type="match status" value="2"/>
</dbReference>
<evidence type="ECO:0000256" key="3">
    <source>
        <dbReference type="ARBA" id="ARBA00022448"/>
    </source>
</evidence>
<evidence type="ECO:0000256" key="4">
    <source>
        <dbReference type="ARBA" id="ARBA00022452"/>
    </source>
</evidence>
<comment type="similarity">
    <text evidence="2">Belongs to the outer membrane factor (OMF) (TC 1.B.17) family.</text>
</comment>
<dbReference type="PANTHER" id="PTHR30026">
    <property type="entry name" value="OUTER MEMBRANE PROTEIN TOLC"/>
    <property type="match status" value="1"/>
</dbReference>
<dbReference type="Gene3D" id="1.20.1600.10">
    <property type="entry name" value="Outer membrane efflux proteins (OEP)"/>
    <property type="match status" value="1"/>
</dbReference>
<feature type="chain" id="PRO_5045455750" evidence="8">
    <location>
        <begin position="22"/>
        <end position="423"/>
    </location>
</feature>
<dbReference type="RefSeq" id="WP_261294685.1">
    <property type="nucleotide sequence ID" value="NZ_JANQBK010000009.1"/>
</dbReference>
<keyword evidence="5" id="KW-0812">Transmembrane</keyword>
<evidence type="ECO:0000256" key="1">
    <source>
        <dbReference type="ARBA" id="ARBA00004442"/>
    </source>
</evidence>
<proteinExistence type="inferred from homology"/>
<dbReference type="EMBL" id="JBHRXP010000009">
    <property type="protein sequence ID" value="MFC3581893.1"/>
    <property type="molecule type" value="Genomic_DNA"/>
</dbReference>
<dbReference type="PANTHER" id="PTHR30026:SF22">
    <property type="entry name" value="OUTER MEMBRANE EFFLUX PROTEIN"/>
    <property type="match status" value="1"/>
</dbReference>
<dbReference type="InterPro" id="IPR003423">
    <property type="entry name" value="OMP_efflux"/>
</dbReference>
<sequence length="423" mass="44595">MTRTLHLAAWMLWCAAPLVWAGPVQATTLEDALAAAIARAPEIAAADADADAARARLDQAKAGRLPTATLSGTIGYGRLDPRGFFGLGAADVTPRAAQLTVEQPLFDGGRVGAGLDRAQAGMAGAQAGQAATRSQLVLAVIQAYGDVLTTAHMVGLHGRLVIQTIEIERQARLKFRAGESPNTDVAQAGARRAEARAGLARAEGMQVSAQARFRNLTGLEPRDLQPFPANPALPATLDDALEAAIRHNPALAQSQATLRGAQAVARGARAERLPTIGAFAEGATVRDQFFPDYRADSATIGVRARWDLFSGGRASAKVIASDSDVRAADARMRAMRLQVEEQVIAAFQDVRTAQLIEQAAADQAQAAAQARDSVRHEVRVGMKPQLDLLDAEREAIAAEAGAARAATDRIVAAYRVLALIGRY</sequence>
<comment type="subcellular location">
    <subcellularLocation>
        <location evidence="1">Cell outer membrane</location>
    </subcellularLocation>
</comment>
<reference evidence="10" key="1">
    <citation type="journal article" date="2019" name="Int. J. Syst. Evol. Microbiol.">
        <title>The Global Catalogue of Microorganisms (GCM) 10K type strain sequencing project: providing services to taxonomists for standard genome sequencing and annotation.</title>
        <authorList>
            <consortium name="The Broad Institute Genomics Platform"/>
            <consortium name="The Broad Institute Genome Sequencing Center for Infectious Disease"/>
            <person name="Wu L."/>
            <person name="Ma J."/>
        </authorList>
    </citation>
    <scope>NUCLEOTIDE SEQUENCE [LARGE SCALE GENOMIC DNA]</scope>
    <source>
        <strain evidence="10">KCTC 42739</strain>
    </source>
</reference>
<gene>
    <name evidence="9" type="ORF">ACFONA_17115</name>
</gene>
<evidence type="ECO:0000256" key="7">
    <source>
        <dbReference type="ARBA" id="ARBA00023237"/>
    </source>
</evidence>
<evidence type="ECO:0000313" key="10">
    <source>
        <dbReference type="Proteomes" id="UP001595713"/>
    </source>
</evidence>
<keyword evidence="7" id="KW-0998">Cell outer membrane</keyword>
<evidence type="ECO:0000256" key="5">
    <source>
        <dbReference type="ARBA" id="ARBA00022692"/>
    </source>
</evidence>
<evidence type="ECO:0000256" key="8">
    <source>
        <dbReference type="SAM" id="SignalP"/>
    </source>
</evidence>
<feature type="signal peptide" evidence="8">
    <location>
        <begin position="1"/>
        <end position="21"/>
    </location>
</feature>
<evidence type="ECO:0000256" key="2">
    <source>
        <dbReference type="ARBA" id="ARBA00007613"/>
    </source>
</evidence>
<evidence type="ECO:0000256" key="6">
    <source>
        <dbReference type="ARBA" id="ARBA00023136"/>
    </source>
</evidence>